<dbReference type="EMBL" id="OZ034817">
    <property type="protein sequence ID" value="CAL1381996.1"/>
    <property type="molecule type" value="Genomic_DNA"/>
</dbReference>
<dbReference type="InterPro" id="IPR025558">
    <property type="entry name" value="DUF4283"/>
</dbReference>
<dbReference type="AlphaFoldDB" id="A0AAV2E7R1"/>
<evidence type="ECO:0000256" key="1">
    <source>
        <dbReference type="SAM" id="Phobius"/>
    </source>
</evidence>
<keyword evidence="1" id="KW-0812">Transmembrane</keyword>
<reference evidence="3 4" key="1">
    <citation type="submission" date="2024-04" db="EMBL/GenBank/DDBJ databases">
        <authorList>
            <person name="Fracassetti M."/>
        </authorList>
    </citation>
    <scope>NUCLEOTIDE SEQUENCE [LARGE SCALE GENOMIC DNA]</scope>
</reference>
<proteinExistence type="predicted"/>
<evidence type="ECO:0000313" key="4">
    <source>
        <dbReference type="Proteomes" id="UP001497516"/>
    </source>
</evidence>
<protein>
    <recommendedName>
        <fullName evidence="2">DUF4283 domain-containing protein</fullName>
    </recommendedName>
</protein>
<keyword evidence="1" id="KW-1133">Transmembrane helix</keyword>
<sequence length="154" mass="17213">MSAIPSLASDAASSTASGVPVKPWADLFVISEANRLCYMKWEVYKGGVRVPKEVSEDGAAWWKFSLVGQFLHPFLALSELRRWANRMWGQDGPVRVSHLTLGINCFLFNFRLRPLATGFWRVAPGSTMIICCIFALGYLGLMLKIWVVKLCRSG</sequence>
<feature type="domain" description="DUF4283" evidence="2">
    <location>
        <begin position="61"/>
        <end position="112"/>
    </location>
</feature>
<gene>
    <name evidence="3" type="ORF">LTRI10_LOCUS23343</name>
</gene>
<name>A0AAV2E7R1_9ROSI</name>
<feature type="transmembrane region" description="Helical" evidence="1">
    <location>
        <begin position="122"/>
        <end position="143"/>
    </location>
</feature>
<keyword evidence="4" id="KW-1185">Reference proteome</keyword>
<keyword evidence="1" id="KW-0472">Membrane</keyword>
<accession>A0AAV2E7R1</accession>
<evidence type="ECO:0000313" key="3">
    <source>
        <dbReference type="EMBL" id="CAL1381996.1"/>
    </source>
</evidence>
<organism evidence="3 4">
    <name type="scientific">Linum trigynum</name>
    <dbReference type="NCBI Taxonomy" id="586398"/>
    <lineage>
        <taxon>Eukaryota</taxon>
        <taxon>Viridiplantae</taxon>
        <taxon>Streptophyta</taxon>
        <taxon>Embryophyta</taxon>
        <taxon>Tracheophyta</taxon>
        <taxon>Spermatophyta</taxon>
        <taxon>Magnoliopsida</taxon>
        <taxon>eudicotyledons</taxon>
        <taxon>Gunneridae</taxon>
        <taxon>Pentapetalae</taxon>
        <taxon>rosids</taxon>
        <taxon>fabids</taxon>
        <taxon>Malpighiales</taxon>
        <taxon>Linaceae</taxon>
        <taxon>Linum</taxon>
    </lineage>
</organism>
<evidence type="ECO:0000259" key="2">
    <source>
        <dbReference type="Pfam" id="PF14111"/>
    </source>
</evidence>
<dbReference type="Proteomes" id="UP001497516">
    <property type="component" value="Chromosome 4"/>
</dbReference>
<dbReference type="Pfam" id="PF14111">
    <property type="entry name" value="DUF4283"/>
    <property type="match status" value="1"/>
</dbReference>